<proteinExistence type="inferred from homology"/>
<dbReference type="Gene3D" id="3.40.50.1100">
    <property type="match status" value="2"/>
</dbReference>
<sequence length="336" mass="36991">MSHALWRNRAIKSCLLIKLTIPIMKLSSKKMEKNNPYLFSSLSNIGGTGAVLLNKIINPGAGSKLYAKLESLNPGGSVKDRPALYMIKNALEKGLLKDNMTIIDSSSGNTGISFAMIGAFLGIKVKIYAPSNMSEERKKIMRLFGTELILTPAEESHDGAIKRSMEEYARGGKDLYYMPDQYNNPCNPLAHYETTAAELLNQTGGNIDCFATGIGTGGTILGVGKRLKEYNDKIKVIAIVPDSEMHGIEGWKYNYSLNFEGFDHNKIIDDFIKVDTEGSYAMLKRIIKEEGLLCGFSSGANVYGIYKLAGKYRGNFATVLPDTGSRYLSTRVFTEL</sequence>
<dbReference type="GO" id="GO:0016765">
    <property type="term" value="F:transferase activity, transferring alkyl or aryl (other than methyl) groups"/>
    <property type="evidence" value="ECO:0007669"/>
    <property type="project" value="UniProtKB-ARBA"/>
</dbReference>
<dbReference type="InterPro" id="IPR036052">
    <property type="entry name" value="TrpB-like_PALP_sf"/>
</dbReference>
<evidence type="ECO:0000313" key="5">
    <source>
        <dbReference type="EMBL" id="RZD15511.1"/>
    </source>
</evidence>
<dbReference type="PANTHER" id="PTHR10314">
    <property type="entry name" value="CYSTATHIONINE BETA-SYNTHASE"/>
    <property type="match status" value="1"/>
</dbReference>
<organism evidence="5 6">
    <name type="scientific">Candidatus Acidulodesulfobacterium ferriphilum</name>
    <dbReference type="NCBI Taxonomy" id="2597223"/>
    <lineage>
        <taxon>Bacteria</taxon>
        <taxon>Deltaproteobacteria</taxon>
        <taxon>Candidatus Acidulodesulfobacterales</taxon>
        <taxon>Candidatus Acidulodesulfobacterium</taxon>
    </lineage>
</organism>
<dbReference type="Proteomes" id="UP000320813">
    <property type="component" value="Unassembled WGS sequence"/>
</dbReference>
<dbReference type="SUPFAM" id="SSF53686">
    <property type="entry name" value="Tryptophan synthase beta subunit-like PLP-dependent enzymes"/>
    <property type="match status" value="1"/>
</dbReference>
<dbReference type="InterPro" id="IPR050214">
    <property type="entry name" value="Cys_Synth/Cystath_Beta-Synth"/>
</dbReference>
<name>A0A519BE13_9DELT</name>
<accession>A0A519BE13</accession>
<evidence type="ECO:0000256" key="3">
    <source>
        <dbReference type="ARBA" id="ARBA00022898"/>
    </source>
</evidence>
<dbReference type="InterPro" id="IPR001216">
    <property type="entry name" value="P-phosphate_BS"/>
</dbReference>
<dbReference type="FunFam" id="3.40.50.1100:FF:000003">
    <property type="entry name" value="Cystathionine beta-synthase"/>
    <property type="match status" value="1"/>
</dbReference>
<evidence type="ECO:0000256" key="2">
    <source>
        <dbReference type="ARBA" id="ARBA00007103"/>
    </source>
</evidence>
<dbReference type="EMBL" id="SGBD01000001">
    <property type="protein sequence ID" value="RZD15511.1"/>
    <property type="molecule type" value="Genomic_DNA"/>
</dbReference>
<reference evidence="5 6" key="1">
    <citation type="submission" date="2019-01" db="EMBL/GenBank/DDBJ databases">
        <title>Insights into ecological role of a new deltaproteobacterial order Candidatus Sinidesulfobacterales (Sva0485) by metagenomics and metatranscriptomics.</title>
        <authorList>
            <person name="Tan S."/>
            <person name="Liu J."/>
            <person name="Fang Y."/>
            <person name="Hedlund B.P."/>
            <person name="Lian Z.H."/>
            <person name="Huang L.Y."/>
            <person name="Li J.T."/>
            <person name="Huang L.N."/>
            <person name="Li W.J."/>
            <person name="Jiang H.C."/>
            <person name="Dong H.L."/>
            <person name="Shu W.S."/>
        </authorList>
    </citation>
    <scope>NUCLEOTIDE SEQUENCE [LARGE SCALE GENOMIC DNA]</scope>
    <source>
        <strain evidence="5">AP3</strain>
    </source>
</reference>
<dbReference type="AlphaFoldDB" id="A0A519BE13"/>
<evidence type="ECO:0000256" key="1">
    <source>
        <dbReference type="ARBA" id="ARBA00001933"/>
    </source>
</evidence>
<dbReference type="CDD" id="cd01561">
    <property type="entry name" value="CBS_like"/>
    <property type="match status" value="1"/>
</dbReference>
<dbReference type="Pfam" id="PF00291">
    <property type="entry name" value="PALP"/>
    <property type="match status" value="1"/>
</dbReference>
<comment type="cofactor">
    <cofactor evidence="1">
        <name>pyridoxal 5'-phosphate</name>
        <dbReference type="ChEBI" id="CHEBI:597326"/>
    </cofactor>
</comment>
<protein>
    <submittedName>
        <fullName evidence="5">PLP-dependent cysteine synthase family protein</fullName>
    </submittedName>
</protein>
<comment type="caution">
    <text evidence="5">The sequence shown here is derived from an EMBL/GenBank/DDBJ whole genome shotgun (WGS) entry which is preliminary data.</text>
</comment>
<keyword evidence="3" id="KW-0663">Pyridoxal phosphate</keyword>
<dbReference type="InterPro" id="IPR001926">
    <property type="entry name" value="TrpB-like_PALP"/>
</dbReference>
<gene>
    <name evidence="5" type="ORF">EVJ47_04360</name>
</gene>
<comment type="similarity">
    <text evidence="2">Belongs to the cysteine synthase/cystathionine beta-synthase family.</text>
</comment>
<dbReference type="PROSITE" id="PS00901">
    <property type="entry name" value="CYS_SYNTHASE"/>
    <property type="match status" value="1"/>
</dbReference>
<feature type="domain" description="Tryptophan synthase beta chain-like PALP" evidence="4">
    <location>
        <begin position="52"/>
        <end position="320"/>
    </location>
</feature>
<dbReference type="GO" id="GO:0006535">
    <property type="term" value="P:cysteine biosynthetic process from serine"/>
    <property type="evidence" value="ECO:0007669"/>
    <property type="project" value="InterPro"/>
</dbReference>
<evidence type="ECO:0000313" key="6">
    <source>
        <dbReference type="Proteomes" id="UP000320813"/>
    </source>
</evidence>
<evidence type="ECO:0000259" key="4">
    <source>
        <dbReference type="Pfam" id="PF00291"/>
    </source>
</evidence>